<comment type="subcellular location">
    <subcellularLocation>
        <location evidence="1">Cytoplasm</location>
        <location evidence="1">Cytoskeleton</location>
        <location evidence="1">Microtubule organizing center</location>
        <location evidence="1">Centrosome</location>
    </subcellularLocation>
</comment>
<evidence type="ECO:0000256" key="5">
    <source>
        <dbReference type="ARBA" id="ARBA00035693"/>
    </source>
</evidence>
<sequence length="287" mass="31776">MTTTFGSFSEPGYLAPGATYAKGYKNHDDERTKGITFRLGTLHSGKLNDATFSKFVTCNVGDRYEDASTRLEAKKAEAATVKRVTELPFKGPSPMKKSSAPNNGDYYGTIGGKNAYMSQFVEQKLKKGEVKGQPRNMTTNPMKKGGYGFNKTTLSERKGYKGVMGEYEYLADPLDWAKQQAAAHKAPLVTVPFKPPRLDSKGLFGQYTHEVEGQPMTVYGSHKLEGPAFKPTFSGRTGTFNKYPEYMSSPVHQAVRQKHDEENAPPAWKPTKGYNIGATRSIIRMNI</sequence>
<evidence type="ECO:0000313" key="7">
    <source>
        <dbReference type="EMBL" id="KAK9814369.1"/>
    </source>
</evidence>
<evidence type="ECO:0000256" key="6">
    <source>
        <dbReference type="SAM" id="MobiDB-lite"/>
    </source>
</evidence>
<evidence type="ECO:0000256" key="2">
    <source>
        <dbReference type="ARBA" id="ARBA00022490"/>
    </source>
</evidence>
<dbReference type="Pfam" id="PF15239">
    <property type="entry name" value="CFAP96-like"/>
    <property type="match status" value="1"/>
</dbReference>
<evidence type="ECO:0000256" key="1">
    <source>
        <dbReference type="ARBA" id="ARBA00004300"/>
    </source>
</evidence>
<comment type="caution">
    <text evidence="7">The sequence shown here is derived from an EMBL/GenBank/DDBJ whole genome shotgun (WGS) entry which is preliminary data.</text>
</comment>
<evidence type="ECO:0000313" key="8">
    <source>
        <dbReference type="Proteomes" id="UP001489004"/>
    </source>
</evidence>
<dbReference type="PANTHER" id="PTHR31144">
    <property type="entry name" value="UPF0602 PROTEIN C4ORF47"/>
    <property type="match status" value="1"/>
</dbReference>
<keyword evidence="2" id="KW-0963">Cytoplasm</keyword>
<accession>A0AAW1Q1N3</accession>
<dbReference type="InterPro" id="IPR029358">
    <property type="entry name" value="CFAP96"/>
</dbReference>
<gene>
    <name evidence="7" type="ORF">WJX72_004672</name>
</gene>
<dbReference type="Proteomes" id="UP001489004">
    <property type="component" value="Unassembled WGS sequence"/>
</dbReference>
<dbReference type="GO" id="GO:0005881">
    <property type="term" value="C:cytoplasmic microtubule"/>
    <property type="evidence" value="ECO:0007669"/>
    <property type="project" value="TreeGrafter"/>
</dbReference>
<keyword evidence="8" id="KW-1185">Reference proteome</keyword>
<evidence type="ECO:0000256" key="4">
    <source>
        <dbReference type="ARBA" id="ARBA00035656"/>
    </source>
</evidence>
<proteinExistence type="inferred from homology"/>
<organism evidence="7 8">
    <name type="scientific">[Myrmecia] bisecta</name>
    <dbReference type="NCBI Taxonomy" id="41462"/>
    <lineage>
        <taxon>Eukaryota</taxon>
        <taxon>Viridiplantae</taxon>
        <taxon>Chlorophyta</taxon>
        <taxon>core chlorophytes</taxon>
        <taxon>Trebouxiophyceae</taxon>
        <taxon>Trebouxiales</taxon>
        <taxon>Trebouxiaceae</taxon>
        <taxon>Myrmecia</taxon>
    </lineage>
</organism>
<keyword evidence="3" id="KW-0206">Cytoskeleton</keyword>
<protein>
    <recommendedName>
        <fullName evidence="5">Cilia-and flagella-associated protein 96</fullName>
    </recommendedName>
</protein>
<dbReference type="PANTHER" id="PTHR31144:SF1">
    <property type="entry name" value="UPF0602 PROTEIN C4ORF47"/>
    <property type="match status" value="1"/>
</dbReference>
<feature type="region of interest" description="Disordered" evidence="6">
    <location>
        <begin position="131"/>
        <end position="150"/>
    </location>
</feature>
<reference evidence="7 8" key="1">
    <citation type="journal article" date="2024" name="Nat. Commun.">
        <title>Phylogenomics reveals the evolutionary origins of lichenization in chlorophyte algae.</title>
        <authorList>
            <person name="Puginier C."/>
            <person name="Libourel C."/>
            <person name="Otte J."/>
            <person name="Skaloud P."/>
            <person name="Haon M."/>
            <person name="Grisel S."/>
            <person name="Petersen M."/>
            <person name="Berrin J.G."/>
            <person name="Delaux P.M."/>
            <person name="Dal Grande F."/>
            <person name="Keller J."/>
        </authorList>
    </citation>
    <scope>NUCLEOTIDE SEQUENCE [LARGE SCALE GENOMIC DNA]</scope>
    <source>
        <strain evidence="7 8">SAG 2043</strain>
    </source>
</reference>
<dbReference type="EMBL" id="JALJOR010000007">
    <property type="protein sequence ID" value="KAK9814369.1"/>
    <property type="molecule type" value="Genomic_DNA"/>
</dbReference>
<name>A0AAW1Q1N3_9CHLO</name>
<evidence type="ECO:0000256" key="3">
    <source>
        <dbReference type="ARBA" id="ARBA00023212"/>
    </source>
</evidence>
<dbReference type="AlphaFoldDB" id="A0AAW1Q1N3"/>
<comment type="similarity">
    <text evidence="4">Belongs to the CFAP96 family.</text>
</comment>